<dbReference type="Pfam" id="PF11976">
    <property type="entry name" value="Rad60-SLD"/>
    <property type="match status" value="1"/>
</dbReference>
<dbReference type="InterPro" id="IPR034100">
    <property type="entry name" value="Sm_F"/>
</dbReference>
<dbReference type="SMART" id="SM00651">
    <property type="entry name" value="Sm"/>
    <property type="match status" value="1"/>
</dbReference>
<evidence type="ECO:0000259" key="4">
    <source>
        <dbReference type="PROSITE" id="PS52002"/>
    </source>
</evidence>
<dbReference type="Gene3D" id="3.10.20.90">
    <property type="entry name" value="Phosphatidylinositol 3-kinase Catalytic Subunit, Chain A, domain 1"/>
    <property type="match status" value="1"/>
</dbReference>
<feature type="compositionally biased region" description="Low complexity" evidence="2">
    <location>
        <begin position="15"/>
        <end position="27"/>
    </location>
</feature>
<dbReference type="EMBL" id="LSSN01002594">
    <property type="protein sequence ID" value="OMJ15677.1"/>
    <property type="molecule type" value="Genomic_DNA"/>
</dbReference>
<dbReference type="Gene3D" id="2.30.30.100">
    <property type="match status" value="1"/>
</dbReference>
<dbReference type="InterPro" id="IPR047575">
    <property type="entry name" value="Sm"/>
</dbReference>
<evidence type="ECO:0000256" key="2">
    <source>
        <dbReference type="SAM" id="MobiDB-lite"/>
    </source>
</evidence>
<evidence type="ECO:0000256" key="1">
    <source>
        <dbReference type="ARBA" id="ARBA00030144"/>
    </source>
</evidence>
<dbReference type="GO" id="GO:0003723">
    <property type="term" value="F:RNA binding"/>
    <property type="evidence" value="ECO:0007669"/>
    <property type="project" value="InterPro"/>
</dbReference>
<dbReference type="GO" id="GO:0000398">
    <property type="term" value="P:mRNA splicing, via spliceosome"/>
    <property type="evidence" value="ECO:0007669"/>
    <property type="project" value="InterPro"/>
</dbReference>
<keyword evidence="7" id="KW-1185">Reference proteome</keyword>
<dbReference type="CDD" id="cd16116">
    <property type="entry name" value="Ubl_Smt3_like"/>
    <property type="match status" value="1"/>
</dbReference>
<gene>
    <name evidence="6" type="ORF">AYI70_g2758</name>
    <name evidence="5" type="ORF">AYI70_g7104</name>
</gene>
<dbReference type="PROSITE" id="PS52002">
    <property type="entry name" value="SM"/>
    <property type="match status" value="1"/>
</dbReference>
<reference evidence="5 7" key="1">
    <citation type="submission" date="2017-01" db="EMBL/GenBank/DDBJ databases">
        <authorList>
            <person name="Mah S.A."/>
            <person name="Swanson W.J."/>
            <person name="Moy G.W."/>
            <person name="Vacquier V.D."/>
        </authorList>
    </citation>
    <scope>NUCLEOTIDE SEQUENCE [LARGE SCALE GENOMIC DNA]</scope>
    <source>
        <strain evidence="5 7">GSMNP</strain>
    </source>
</reference>
<dbReference type="OrthoDB" id="409625at2759"/>
<feature type="domain" description="Ubiquitin-like" evidence="3">
    <location>
        <begin position="34"/>
        <end position="111"/>
    </location>
</feature>
<dbReference type="SUPFAM" id="SSF54236">
    <property type="entry name" value="Ubiquitin-like"/>
    <property type="match status" value="1"/>
</dbReference>
<dbReference type="STRING" id="133412.A0A1R1XM30"/>
<evidence type="ECO:0000313" key="5">
    <source>
        <dbReference type="EMBL" id="OMJ15677.1"/>
    </source>
</evidence>
<dbReference type="FunFam" id="3.10.20.90:FF:000202">
    <property type="entry name" value="Small ubiquitin-related modifier I"/>
    <property type="match status" value="1"/>
</dbReference>
<dbReference type="PANTHER" id="PTHR10562">
    <property type="entry name" value="SMALL UBIQUITIN-RELATED MODIFIER"/>
    <property type="match status" value="1"/>
</dbReference>
<evidence type="ECO:0000313" key="7">
    <source>
        <dbReference type="Proteomes" id="UP000187283"/>
    </source>
</evidence>
<feature type="domain" description="Sm" evidence="4">
    <location>
        <begin position="110"/>
        <end position="182"/>
    </location>
</feature>
<dbReference type="EMBL" id="LSSN01000717">
    <property type="protein sequence ID" value="OMJ22639.1"/>
    <property type="molecule type" value="Genomic_DNA"/>
</dbReference>
<dbReference type="SUPFAM" id="SSF50182">
    <property type="entry name" value="Sm-like ribonucleoproteins"/>
    <property type="match status" value="1"/>
</dbReference>
<sequence>MDSSDKPTDSVKNEAAAAAAAASSTSAEPKPETEHINLKVVGADNQDIFFKIKNTTRLEKLMQAYCDRTGCAISSVRFLFDGQRLAPTNTPKELEMEDGDTIDAMFRPVNPKPFLQDLVGKTVIAKLKWGQEYKGLLASSDSYMNIQLLETEEFQDGVSMGPAIGEVLIRCNNILYIREIQV</sequence>
<dbReference type="InterPro" id="IPR010920">
    <property type="entry name" value="LSM_dom_sf"/>
</dbReference>
<dbReference type="SMART" id="SM00213">
    <property type="entry name" value="UBQ"/>
    <property type="match status" value="1"/>
</dbReference>
<dbReference type="PROSITE" id="PS50053">
    <property type="entry name" value="UBIQUITIN_2"/>
    <property type="match status" value="1"/>
</dbReference>
<dbReference type="InterPro" id="IPR022617">
    <property type="entry name" value="Rad60/SUMO-like_dom"/>
</dbReference>
<dbReference type="InterPro" id="IPR029071">
    <property type="entry name" value="Ubiquitin-like_domsf"/>
</dbReference>
<dbReference type="InterPro" id="IPR000626">
    <property type="entry name" value="Ubiquitin-like_dom"/>
</dbReference>
<feature type="region of interest" description="Disordered" evidence="2">
    <location>
        <begin position="1"/>
        <end position="33"/>
    </location>
</feature>
<accession>A0A1R1XM30</accession>
<dbReference type="Pfam" id="PF01423">
    <property type="entry name" value="LSM"/>
    <property type="match status" value="1"/>
</dbReference>
<dbReference type="InterPro" id="IPR001163">
    <property type="entry name" value="Sm_dom_euk/arc"/>
</dbReference>
<dbReference type="Proteomes" id="UP000187283">
    <property type="component" value="Unassembled WGS sequence"/>
</dbReference>
<name>A0A1R1XM30_9FUNG</name>
<dbReference type="GO" id="GO:0005681">
    <property type="term" value="C:spliceosomal complex"/>
    <property type="evidence" value="ECO:0007669"/>
    <property type="project" value="InterPro"/>
</dbReference>
<protein>
    <recommendedName>
        <fullName evidence="1">Sm protein F</fullName>
    </recommendedName>
</protein>
<evidence type="ECO:0000259" key="3">
    <source>
        <dbReference type="PROSITE" id="PS50053"/>
    </source>
</evidence>
<comment type="caution">
    <text evidence="5">The sequence shown here is derived from an EMBL/GenBank/DDBJ whole genome shotgun (WGS) entry which is preliminary data.</text>
</comment>
<keyword evidence="5" id="KW-0687">Ribonucleoprotein</keyword>
<evidence type="ECO:0000313" key="6">
    <source>
        <dbReference type="EMBL" id="OMJ22639.1"/>
    </source>
</evidence>
<feature type="compositionally biased region" description="Basic and acidic residues" evidence="2">
    <location>
        <begin position="1"/>
        <end position="12"/>
    </location>
</feature>
<dbReference type="CDD" id="cd01722">
    <property type="entry name" value="Sm_F"/>
    <property type="match status" value="1"/>
</dbReference>
<dbReference type="AlphaFoldDB" id="A0A1R1XM30"/>
<proteinExistence type="predicted"/>
<organism evidence="5 7">
    <name type="scientific">Smittium culicis</name>
    <dbReference type="NCBI Taxonomy" id="133412"/>
    <lineage>
        <taxon>Eukaryota</taxon>
        <taxon>Fungi</taxon>
        <taxon>Fungi incertae sedis</taxon>
        <taxon>Zoopagomycota</taxon>
        <taxon>Kickxellomycotina</taxon>
        <taxon>Harpellomycetes</taxon>
        <taxon>Harpellales</taxon>
        <taxon>Legeriomycetaceae</taxon>
        <taxon>Smittium</taxon>
    </lineage>
</organism>